<keyword evidence="1" id="KW-1185">Reference proteome</keyword>
<dbReference type="AlphaFoldDB" id="A0A1I7XYJ5"/>
<organism evidence="1 2">
    <name type="scientific">Steinernema glaseri</name>
    <dbReference type="NCBI Taxonomy" id="37863"/>
    <lineage>
        <taxon>Eukaryota</taxon>
        <taxon>Metazoa</taxon>
        <taxon>Ecdysozoa</taxon>
        <taxon>Nematoda</taxon>
        <taxon>Chromadorea</taxon>
        <taxon>Rhabditida</taxon>
        <taxon>Tylenchina</taxon>
        <taxon>Panagrolaimomorpha</taxon>
        <taxon>Strongyloidoidea</taxon>
        <taxon>Steinernematidae</taxon>
        <taxon>Steinernema</taxon>
    </lineage>
</organism>
<proteinExistence type="predicted"/>
<dbReference type="Proteomes" id="UP000095287">
    <property type="component" value="Unplaced"/>
</dbReference>
<name>A0A1I7XYJ5_9BILA</name>
<accession>A0A1I7XYJ5</accession>
<sequence>MFLVHYARNFDQTALTFFGTRLPTFYSNRPTGTVLIVTVSSNVMRKKHQEGLGVESAPIYRIPDRITHELFEPCSDQYQHTVPPGSFPGG</sequence>
<dbReference type="WBParaSite" id="L893_g10923.t1">
    <property type="protein sequence ID" value="L893_g10923.t1"/>
    <property type="gene ID" value="L893_g10923"/>
</dbReference>
<evidence type="ECO:0000313" key="2">
    <source>
        <dbReference type="WBParaSite" id="L893_g10923.t1"/>
    </source>
</evidence>
<evidence type="ECO:0000313" key="1">
    <source>
        <dbReference type="Proteomes" id="UP000095287"/>
    </source>
</evidence>
<reference evidence="2" key="1">
    <citation type="submission" date="2016-11" db="UniProtKB">
        <authorList>
            <consortium name="WormBaseParasite"/>
        </authorList>
    </citation>
    <scope>IDENTIFICATION</scope>
</reference>
<protein>
    <submittedName>
        <fullName evidence="2">Rad51 domain-containing protein</fullName>
    </submittedName>
</protein>